<dbReference type="InterPro" id="IPR000560">
    <property type="entry name" value="His_Pase_clade-2"/>
</dbReference>
<dbReference type="SUPFAM" id="SSF53254">
    <property type="entry name" value="Phosphoglycerate mutase-like"/>
    <property type="match status" value="1"/>
</dbReference>
<accession>A0A6A6ZGM5</accession>
<dbReference type="PANTHER" id="PTHR20963">
    <property type="entry name" value="MULTIPLE INOSITOL POLYPHOSPHATE PHOSPHATASE-RELATED"/>
    <property type="match status" value="1"/>
</dbReference>
<dbReference type="Proteomes" id="UP000799424">
    <property type="component" value="Unassembled WGS sequence"/>
</dbReference>
<dbReference type="Pfam" id="PF00328">
    <property type="entry name" value="His_Phos_2"/>
    <property type="match status" value="1"/>
</dbReference>
<dbReference type="OrthoDB" id="6509975at2759"/>
<organism evidence="3 4">
    <name type="scientific">Ophiobolus disseminans</name>
    <dbReference type="NCBI Taxonomy" id="1469910"/>
    <lineage>
        <taxon>Eukaryota</taxon>
        <taxon>Fungi</taxon>
        <taxon>Dikarya</taxon>
        <taxon>Ascomycota</taxon>
        <taxon>Pezizomycotina</taxon>
        <taxon>Dothideomycetes</taxon>
        <taxon>Pleosporomycetidae</taxon>
        <taxon>Pleosporales</taxon>
        <taxon>Pleosporineae</taxon>
        <taxon>Phaeosphaeriaceae</taxon>
        <taxon>Ophiobolus</taxon>
    </lineage>
</organism>
<dbReference type="CDD" id="cd07061">
    <property type="entry name" value="HP_HAP_like"/>
    <property type="match status" value="1"/>
</dbReference>
<keyword evidence="2" id="KW-0732">Signal</keyword>
<evidence type="ECO:0000313" key="4">
    <source>
        <dbReference type="Proteomes" id="UP000799424"/>
    </source>
</evidence>
<dbReference type="EMBL" id="MU006242">
    <property type="protein sequence ID" value="KAF2820028.1"/>
    <property type="molecule type" value="Genomic_DNA"/>
</dbReference>
<feature type="signal peptide" evidence="2">
    <location>
        <begin position="1"/>
        <end position="21"/>
    </location>
</feature>
<dbReference type="Gene3D" id="3.40.50.1240">
    <property type="entry name" value="Phosphoglycerate mutase-like"/>
    <property type="match status" value="1"/>
</dbReference>
<keyword evidence="1" id="KW-0378">Hydrolase</keyword>
<dbReference type="GO" id="GO:0009277">
    <property type="term" value="C:fungal-type cell wall"/>
    <property type="evidence" value="ECO:0007669"/>
    <property type="project" value="TreeGrafter"/>
</dbReference>
<dbReference type="PANTHER" id="PTHR20963:SF14">
    <property type="entry name" value="ACID PHOSPHATASE, PUTATIVE-RELATED"/>
    <property type="match status" value="1"/>
</dbReference>
<dbReference type="GO" id="GO:0003993">
    <property type="term" value="F:acid phosphatase activity"/>
    <property type="evidence" value="ECO:0007669"/>
    <property type="project" value="TreeGrafter"/>
</dbReference>
<feature type="non-terminal residue" evidence="3">
    <location>
        <position position="327"/>
    </location>
</feature>
<evidence type="ECO:0000313" key="3">
    <source>
        <dbReference type="EMBL" id="KAF2820028.1"/>
    </source>
</evidence>
<keyword evidence="4" id="KW-1185">Reference proteome</keyword>
<dbReference type="AlphaFoldDB" id="A0A6A6ZGM5"/>
<dbReference type="InterPro" id="IPR029033">
    <property type="entry name" value="His_PPase_superfam"/>
</dbReference>
<evidence type="ECO:0000256" key="1">
    <source>
        <dbReference type="ARBA" id="ARBA00022801"/>
    </source>
</evidence>
<feature type="chain" id="PRO_5025649376" evidence="2">
    <location>
        <begin position="22"/>
        <end position="327"/>
    </location>
</feature>
<reference evidence="3" key="1">
    <citation type="journal article" date="2020" name="Stud. Mycol.">
        <title>101 Dothideomycetes genomes: a test case for predicting lifestyles and emergence of pathogens.</title>
        <authorList>
            <person name="Haridas S."/>
            <person name="Albert R."/>
            <person name="Binder M."/>
            <person name="Bloem J."/>
            <person name="Labutti K."/>
            <person name="Salamov A."/>
            <person name="Andreopoulos B."/>
            <person name="Baker S."/>
            <person name="Barry K."/>
            <person name="Bills G."/>
            <person name="Bluhm B."/>
            <person name="Cannon C."/>
            <person name="Castanera R."/>
            <person name="Culley D."/>
            <person name="Daum C."/>
            <person name="Ezra D."/>
            <person name="Gonzalez J."/>
            <person name="Henrissat B."/>
            <person name="Kuo A."/>
            <person name="Liang C."/>
            <person name="Lipzen A."/>
            <person name="Lutzoni F."/>
            <person name="Magnuson J."/>
            <person name="Mondo S."/>
            <person name="Nolan M."/>
            <person name="Ohm R."/>
            <person name="Pangilinan J."/>
            <person name="Park H.-J."/>
            <person name="Ramirez L."/>
            <person name="Alfaro M."/>
            <person name="Sun H."/>
            <person name="Tritt A."/>
            <person name="Yoshinaga Y."/>
            <person name="Zwiers L.-H."/>
            <person name="Turgeon B."/>
            <person name="Goodwin S."/>
            <person name="Spatafora J."/>
            <person name="Crous P."/>
            <person name="Grigoriev I."/>
        </authorList>
    </citation>
    <scope>NUCLEOTIDE SEQUENCE</scope>
    <source>
        <strain evidence="3">CBS 113818</strain>
    </source>
</reference>
<sequence length="327" mass="36180">MLRASAVAAFLFANAATAAYAFDPLQHLAGISPYFEAPLLDPRPPQGCNVTRVNMLVRHAAIYANDFDWEEYIEPFVEKLRNTTADWRGAGPLAFLQKWQSPITDEELEDLTSIGKLESYKLGVDVRLRYASLKDPGKVWTSTAERTELSASSFIDGLVAASNSTERVSIQENAARGADSLTPYKGCPKYSSSFGSDQSKQYKSSYTEPIRARMNDLVSGFNFSSDDIVAMQELCGYETVIRGSSSFCSLDLFAPNDWLSFEYMNDIMYHYNAGYGNTISGVLGFPWLNASTSSLLADKSEQDLYVSFTHRELPPTVVVALGLFNNS</sequence>
<proteinExistence type="predicted"/>
<evidence type="ECO:0000256" key="2">
    <source>
        <dbReference type="SAM" id="SignalP"/>
    </source>
</evidence>
<gene>
    <name evidence="3" type="ORF">CC86DRAFT_374735</name>
</gene>
<protein>
    <submittedName>
        <fullName evidence="3">Phosphoglycerate mutase-like protein</fullName>
    </submittedName>
</protein>
<name>A0A6A6ZGM5_9PLEO</name>